<proteinExistence type="predicted"/>
<keyword evidence="3" id="KW-1185">Reference proteome</keyword>
<evidence type="ECO:0000313" key="3">
    <source>
        <dbReference type="Proteomes" id="UP000291591"/>
    </source>
</evidence>
<dbReference type="Proteomes" id="UP000291591">
    <property type="component" value="Unassembled WGS sequence"/>
</dbReference>
<dbReference type="AlphaFoldDB" id="A0A4Q7V107"/>
<organism evidence="2 3">
    <name type="scientific">Pseudonocardia sediminis</name>
    <dbReference type="NCBI Taxonomy" id="1397368"/>
    <lineage>
        <taxon>Bacteria</taxon>
        <taxon>Bacillati</taxon>
        <taxon>Actinomycetota</taxon>
        <taxon>Actinomycetes</taxon>
        <taxon>Pseudonocardiales</taxon>
        <taxon>Pseudonocardiaceae</taxon>
        <taxon>Pseudonocardia</taxon>
    </lineage>
</organism>
<evidence type="ECO:0000256" key="1">
    <source>
        <dbReference type="SAM" id="MobiDB-lite"/>
    </source>
</evidence>
<name>A0A4Q7V107_PSEST</name>
<feature type="region of interest" description="Disordered" evidence="1">
    <location>
        <begin position="173"/>
        <end position="207"/>
    </location>
</feature>
<gene>
    <name evidence="2" type="ORF">EV383_3109</name>
</gene>
<evidence type="ECO:0008006" key="4">
    <source>
        <dbReference type="Google" id="ProtNLM"/>
    </source>
</evidence>
<comment type="caution">
    <text evidence="2">The sequence shown here is derived from an EMBL/GenBank/DDBJ whole genome shotgun (WGS) entry which is preliminary data.</text>
</comment>
<protein>
    <recommendedName>
        <fullName evidence="4">VWA domain-containing protein</fullName>
    </recommendedName>
</protein>
<reference evidence="2 3" key="1">
    <citation type="submission" date="2019-02" db="EMBL/GenBank/DDBJ databases">
        <title>Sequencing the genomes of 1000 actinobacteria strains.</title>
        <authorList>
            <person name="Klenk H.-P."/>
        </authorList>
    </citation>
    <scope>NUCLEOTIDE SEQUENCE [LARGE SCALE GENOMIC DNA]</scope>
    <source>
        <strain evidence="2 3">DSM 45779</strain>
    </source>
</reference>
<sequence length="299" mass="30553">MTARGGAGAESRSGLRHHAAVTKPGLSLLAVLLDRSSSACTAAGAIRSGVDALLADQRERPGELLVTLASRGAAGQETACALSPVADVGPVALKPRGDSALHEGIVTLIDDVGTELAGLEESERPERVVLMVVGDTVADAGETERVRELVERQRHDYAWEFVLVDVASGARVPAADEPAGPGAPDRGDAVGGEPVAGQTRTDGPVEADATAGDLLVGERTDVPAAEARLGVPATAAILAGPGPDGVRAGLAAASAFVSRARETRPWEPVEGFADEERAAASVPAPARPVWWRRLFGLGA</sequence>
<accession>A0A4Q7V107</accession>
<evidence type="ECO:0000313" key="2">
    <source>
        <dbReference type="EMBL" id="RZT86219.1"/>
    </source>
</evidence>
<feature type="compositionally biased region" description="Low complexity" evidence="1">
    <location>
        <begin position="173"/>
        <end position="184"/>
    </location>
</feature>
<dbReference type="EMBL" id="SHKL01000001">
    <property type="protein sequence ID" value="RZT86219.1"/>
    <property type="molecule type" value="Genomic_DNA"/>
</dbReference>